<accession>A0A9Q8SIV3</accession>
<proteinExistence type="predicted"/>
<evidence type="ECO:0000313" key="2">
    <source>
        <dbReference type="Proteomes" id="UP000830671"/>
    </source>
</evidence>
<organism evidence="1 2">
    <name type="scientific">Colletotrichum lupini</name>
    <dbReference type="NCBI Taxonomy" id="145971"/>
    <lineage>
        <taxon>Eukaryota</taxon>
        <taxon>Fungi</taxon>
        <taxon>Dikarya</taxon>
        <taxon>Ascomycota</taxon>
        <taxon>Pezizomycotina</taxon>
        <taxon>Sordariomycetes</taxon>
        <taxon>Hypocreomycetidae</taxon>
        <taxon>Glomerellales</taxon>
        <taxon>Glomerellaceae</taxon>
        <taxon>Colletotrichum</taxon>
        <taxon>Colletotrichum acutatum species complex</taxon>
    </lineage>
</organism>
<dbReference type="EMBL" id="CP019474">
    <property type="protein sequence ID" value="UQC78192.1"/>
    <property type="molecule type" value="Genomic_DNA"/>
</dbReference>
<dbReference type="RefSeq" id="XP_049139829.1">
    <property type="nucleotide sequence ID" value="XM_049282686.1"/>
</dbReference>
<dbReference type="AlphaFoldDB" id="A0A9Q8SIV3"/>
<evidence type="ECO:0000313" key="1">
    <source>
        <dbReference type="EMBL" id="UQC78192.1"/>
    </source>
</evidence>
<protein>
    <submittedName>
        <fullName evidence="1">Uncharacterized protein</fullName>
    </submittedName>
</protein>
<dbReference type="GeneID" id="73337696"/>
<gene>
    <name evidence="1" type="ORF">CLUP02_03668</name>
</gene>
<reference evidence="1" key="1">
    <citation type="journal article" date="2021" name="Mol. Plant Microbe Interact.">
        <title>Complete Genome Sequence of the Plant-Pathogenic Fungus Colletotrichum lupini.</title>
        <authorList>
            <person name="Baroncelli R."/>
            <person name="Pensec F."/>
            <person name="Da Lio D."/>
            <person name="Boufleur T."/>
            <person name="Vicente I."/>
            <person name="Sarrocco S."/>
            <person name="Picot A."/>
            <person name="Baraldi E."/>
            <person name="Sukno S."/>
            <person name="Thon M."/>
            <person name="Le Floch G."/>
        </authorList>
    </citation>
    <scope>NUCLEOTIDE SEQUENCE</scope>
    <source>
        <strain evidence="1">IMI 504893</strain>
    </source>
</reference>
<keyword evidence="2" id="KW-1185">Reference proteome</keyword>
<dbReference type="KEGG" id="clup:CLUP02_03668"/>
<name>A0A9Q8SIV3_9PEZI</name>
<sequence length="137" mass="15565">MPHRNFATLAPRLVASNIDDHDNTSKADILTRHQVAADRIANVDFIRQKTMARPCSLECVINGPWSCWAWLLLADGNRLQTTPRRQQPDKKRSRLPLLQTAQIDKLDGEPVNKNNHLPWCKQKNTMAIGGWTDFGDP</sequence>
<dbReference type="Proteomes" id="UP000830671">
    <property type="component" value="Chromosome 2"/>
</dbReference>